<dbReference type="InterPro" id="IPR015424">
    <property type="entry name" value="PyrdxlP-dep_Trfase"/>
</dbReference>
<dbReference type="Proteomes" id="UP000613011">
    <property type="component" value="Unassembled WGS sequence"/>
</dbReference>
<reference evidence="5" key="1">
    <citation type="submission" date="2021-01" db="EMBL/GenBank/DDBJ databases">
        <title>Ramlibacter sp. strain AW1 16S ribosomal RNA gene Genome sequencing and assembly.</title>
        <authorList>
            <person name="Kang M."/>
        </authorList>
    </citation>
    <scope>NUCLEOTIDE SEQUENCE</scope>
    <source>
        <strain evidence="5">AW1</strain>
    </source>
</reference>
<dbReference type="GO" id="GO:0030170">
    <property type="term" value="F:pyridoxal phosphate binding"/>
    <property type="evidence" value="ECO:0007669"/>
    <property type="project" value="TreeGrafter"/>
</dbReference>
<evidence type="ECO:0000256" key="3">
    <source>
        <dbReference type="PIRSR" id="PIRSR000390-2"/>
    </source>
</evidence>
<name>A0A936ZER3_9BURK</name>
<evidence type="ECO:0000256" key="1">
    <source>
        <dbReference type="ARBA" id="ARBA00037999"/>
    </source>
</evidence>
<dbReference type="CDD" id="cd00616">
    <property type="entry name" value="AHBA_syn"/>
    <property type="match status" value="1"/>
</dbReference>
<feature type="active site" description="Proton acceptor" evidence="2">
    <location>
        <position position="185"/>
    </location>
</feature>
<keyword evidence="5" id="KW-0032">Aminotransferase</keyword>
<evidence type="ECO:0000313" key="6">
    <source>
        <dbReference type="Proteomes" id="UP000613011"/>
    </source>
</evidence>
<dbReference type="RefSeq" id="WP_201682594.1">
    <property type="nucleotide sequence ID" value="NZ_JAEQNA010000001.1"/>
</dbReference>
<dbReference type="SUPFAM" id="SSF53383">
    <property type="entry name" value="PLP-dependent transferases"/>
    <property type="match status" value="1"/>
</dbReference>
<accession>A0A936ZER3</accession>
<feature type="modified residue" description="N6-(pyridoxal phosphate)lysine" evidence="3">
    <location>
        <position position="185"/>
    </location>
</feature>
<dbReference type="InterPro" id="IPR015422">
    <property type="entry name" value="PyrdxlP-dep_Trfase_small"/>
</dbReference>
<evidence type="ECO:0000313" key="5">
    <source>
        <dbReference type="EMBL" id="MBL0419577.1"/>
    </source>
</evidence>
<keyword evidence="6" id="KW-1185">Reference proteome</keyword>
<dbReference type="GO" id="GO:0008483">
    <property type="term" value="F:transaminase activity"/>
    <property type="evidence" value="ECO:0007669"/>
    <property type="project" value="UniProtKB-KW"/>
</dbReference>
<comment type="caution">
    <text evidence="5">The sequence shown here is derived from an EMBL/GenBank/DDBJ whole genome shotgun (WGS) entry which is preliminary data.</text>
</comment>
<dbReference type="GO" id="GO:0000271">
    <property type="term" value="P:polysaccharide biosynthetic process"/>
    <property type="evidence" value="ECO:0007669"/>
    <property type="project" value="TreeGrafter"/>
</dbReference>
<dbReference type="Gene3D" id="3.90.1150.10">
    <property type="entry name" value="Aspartate Aminotransferase, domain 1"/>
    <property type="match status" value="1"/>
</dbReference>
<keyword evidence="3 4" id="KW-0663">Pyridoxal phosphate</keyword>
<dbReference type="PIRSF" id="PIRSF000390">
    <property type="entry name" value="PLP_StrS"/>
    <property type="match status" value="1"/>
</dbReference>
<evidence type="ECO:0000256" key="2">
    <source>
        <dbReference type="PIRSR" id="PIRSR000390-1"/>
    </source>
</evidence>
<dbReference type="Gene3D" id="3.40.640.10">
    <property type="entry name" value="Type I PLP-dependent aspartate aminotransferase-like (Major domain)"/>
    <property type="match status" value="1"/>
</dbReference>
<comment type="similarity">
    <text evidence="1 4">Belongs to the DegT/DnrJ/EryC1 family.</text>
</comment>
<dbReference type="Pfam" id="PF01041">
    <property type="entry name" value="DegT_DnrJ_EryC1"/>
    <property type="match status" value="1"/>
</dbReference>
<dbReference type="PANTHER" id="PTHR30244:SF34">
    <property type="entry name" value="DTDP-4-AMINO-4,6-DIDEOXYGALACTOSE TRANSAMINASE"/>
    <property type="match status" value="1"/>
</dbReference>
<dbReference type="InterPro" id="IPR000653">
    <property type="entry name" value="DegT/StrS_aminotransferase"/>
</dbReference>
<organism evidence="5 6">
    <name type="scientific">Ramlibacter aurantiacus</name>
    <dbReference type="NCBI Taxonomy" id="2801330"/>
    <lineage>
        <taxon>Bacteria</taxon>
        <taxon>Pseudomonadati</taxon>
        <taxon>Pseudomonadota</taxon>
        <taxon>Betaproteobacteria</taxon>
        <taxon>Burkholderiales</taxon>
        <taxon>Comamonadaceae</taxon>
        <taxon>Ramlibacter</taxon>
    </lineage>
</organism>
<dbReference type="PANTHER" id="PTHR30244">
    <property type="entry name" value="TRANSAMINASE"/>
    <property type="match status" value="1"/>
</dbReference>
<dbReference type="AlphaFoldDB" id="A0A936ZER3"/>
<dbReference type="EMBL" id="JAEQNA010000001">
    <property type="protein sequence ID" value="MBL0419577.1"/>
    <property type="molecule type" value="Genomic_DNA"/>
</dbReference>
<sequence length="391" mass="43047">MLNTPFAAWPSFSEEESDAVSDVLLSNKVNYWTGEECRAFEAEFAAWCGTKYAVALANGTVALEAALTALGIGEGDEVIVPPRTFMATASCVVRAGAVPVFADVDINSGNVFAASIKKAITVRTRAVICVHLAGWPCDMDPIMALAQRHGLMVIEDCAQAHGACDRNRRVGSIGHVAAWSFCQDKIMTTGGEGGMVTTNDEALWRRVWAFKEHGKSYAAVYEREHPPGFRWLHESFGTNGRMLELQAAIGRIQLRRMPEWTAARTRHAQAIWEACKPYAAVRVPQVPPHVVHAHYKCYVYVRREALAPGWSRDRIVETIGRQGVPCYQGSCSEVYLERAFDQTGWRPAQRLAGARELGESSVMFLVHPTLTNAQMDRTCTAASQVLQEAST</sequence>
<protein>
    <submittedName>
        <fullName evidence="5">DegT/DnrJ/EryC1/StrS aminotransferase family protein</fullName>
    </submittedName>
</protein>
<proteinExistence type="inferred from homology"/>
<keyword evidence="5" id="KW-0808">Transferase</keyword>
<gene>
    <name evidence="5" type="ORF">JI739_04360</name>
</gene>
<evidence type="ECO:0000256" key="4">
    <source>
        <dbReference type="RuleBase" id="RU004508"/>
    </source>
</evidence>
<dbReference type="InterPro" id="IPR015421">
    <property type="entry name" value="PyrdxlP-dep_Trfase_major"/>
</dbReference>